<dbReference type="SUPFAM" id="SSF51735">
    <property type="entry name" value="NAD(P)-binding Rossmann-fold domains"/>
    <property type="match status" value="2"/>
</dbReference>
<dbReference type="Pfam" id="PF02254">
    <property type="entry name" value="TrkA_N"/>
    <property type="match status" value="2"/>
</dbReference>
<evidence type="ECO:0000256" key="2">
    <source>
        <dbReference type="ARBA" id="ARBA00022448"/>
    </source>
</evidence>
<evidence type="ECO:0000259" key="8">
    <source>
        <dbReference type="PROSITE" id="PS51202"/>
    </source>
</evidence>
<dbReference type="InterPro" id="IPR050721">
    <property type="entry name" value="Trk_Ktr_HKT_K-transport"/>
</dbReference>
<keyword evidence="6" id="KW-0406">Ion transport</keyword>
<evidence type="ECO:0000259" key="7">
    <source>
        <dbReference type="PROSITE" id="PS51201"/>
    </source>
</evidence>
<organism evidence="9 10">
    <name type="scientific">Candidatus Hydrogenosomobacter endosymbioticus</name>
    <dbReference type="NCBI Taxonomy" id="2558174"/>
    <lineage>
        <taxon>Bacteria</taxon>
        <taxon>Pseudomonadati</taxon>
        <taxon>Pseudomonadota</taxon>
        <taxon>Alphaproteobacteria</taxon>
        <taxon>Holosporales</taxon>
        <taxon>Holosporaceae</taxon>
        <taxon>Candidatus Hydrogenosomobacter</taxon>
    </lineage>
</organism>
<dbReference type="InterPro" id="IPR036291">
    <property type="entry name" value="NAD(P)-bd_dom_sf"/>
</dbReference>
<dbReference type="PANTHER" id="PTHR43833">
    <property type="entry name" value="POTASSIUM CHANNEL PROTEIN 2-RELATED-RELATED"/>
    <property type="match status" value="1"/>
</dbReference>
<dbReference type="PRINTS" id="PR00335">
    <property type="entry name" value="KUPTAKETRKA"/>
</dbReference>
<keyword evidence="4" id="KW-0630">Potassium</keyword>
<dbReference type="InterPro" id="IPR006036">
    <property type="entry name" value="K_uptake_TrkA"/>
</dbReference>
<dbReference type="InterPro" id="IPR003148">
    <property type="entry name" value="RCK_N"/>
</dbReference>
<dbReference type="PANTHER" id="PTHR43833:SF5">
    <property type="entry name" value="TRK SYSTEM POTASSIUM UPTAKE PROTEIN TRKA"/>
    <property type="match status" value="1"/>
</dbReference>
<gene>
    <name evidence="9" type="primary">trkA</name>
    <name evidence="9" type="ORF">HYD_4930</name>
</gene>
<feature type="domain" description="RCK N-terminal" evidence="7">
    <location>
        <begin position="231"/>
        <end position="349"/>
    </location>
</feature>
<reference evidence="9" key="1">
    <citation type="submission" date="2021-10" db="EMBL/GenBank/DDBJ databases">
        <title>Genome Sequence of The Candidatus Hydrogeosomobacter endosymbioticus, an Intracellular Bacterial Symbiont of the Anaerobic Ciliate GW7.</title>
        <authorList>
            <person name="Shiohama Y."/>
            <person name="Shinzato N."/>
        </authorList>
    </citation>
    <scope>NUCLEOTIDE SEQUENCE [LARGE SCALE GENOMIC DNA]</scope>
    <source>
        <strain evidence="9">200920</strain>
    </source>
</reference>
<dbReference type="NCBIfam" id="NF007031">
    <property type="entry name" value="PRK09496.1-2"/>
    <property type="match status" value="1"/>
</dbReference>
<dbReference type="Proteomes" id="UP001320209">
    <property type="component" value="Chromosome"/>
</dbReference>
<dbReference type="InterPro" id="IPR006037">
    <property type="entry name" value="RCK_C"/>
</dbReference>
<name>A0ABN6L8B7_9PROT</name>
<sequence>MKIIICGGGQIGQNLIRYLCLDYEVTLIDTDRSILEEAQEQYDIQTIHGSAADPFILKKAQIQEDSVVVSVTGSDHVNLLACQMSHFLFKAFLKVARLRHESYFADEWQALIKKKLGISVILSPEKEAAKTILQNMVVRHAFDVMQFADKKLTLIGVHAYERNFFLRISIKDLEASFQLSNGRIACIIRNYRLIIPDANDQILPGDDVYFLINSDDIIEIMENLGLNQQDVQKVIIFGATAIGKYIAKNLEEQEKYDVVMIEENQEEIKKAACILEKTMFLNGSPDNPEVLREAGIDDTGCTIAVTKNDTINMISSLMAHRFGVQHPISLINHTRYLSPLAVLGIEKMINMAQLTVSVILQHISKDYIKTFFPLEEYAGVVIEAAIRKTSPALKMNFEKIQQSDRLKILAVRRRDKILGTVSKLEVGDHVIAILLSNEYKRFQKIFEPD</sequence>
<keyword evidence="5" id="KW-0520">NAD</keyword>
<dbReference type="InterPro" id="IPR036721">
    <property type="entry name" value="RCK_C_sf"/>
</dbReference>
<evidence type="ECO:0000256" key="1">
    <source>
        <dbReference type="ARBA" id="ARBA00017378"/>
    </source>
</evidence>
<evidence type="ECO:0000256" key="6">
    <source>
        <dbReference type="ARBA" id="ARBA00023065"/>
    </source>
</evidence>
<protein>
    <recommendedName>
        <fullName evidence="1">Trk system potassium uptake protein TrkA</fullName>
    </recommendedName>
</protein>
<feature type="domain" description="RCK C-terminal" evidence="8">
    <location>
        <begin position="142"/>
        <end position="227"/>
    </location>
</feature>
<dbReference type="Gene3D" id="3.40.50.720">
    <property type="entry name" value="NAD(P)-binding Rossmann-like Domain"/>
    <property type="match status" value="2"/>
</dbReference>
<dbReference type="PROSITE" id="PS51201">
    <property type="entry name" value="RCK_N"/>
    <property type="match status" value="2"/>
</dbReference>
<dbReference type="RefSeq" id="WP_236864672.1">
    <property type="nucleotide sequence ID" value="NZ_AP025225.1"/>
</dbReference>
<dbReference type="Gene3D" id="3.30.70.1450">
    <property type="entry name" value="Regulator of K+ conductance, C-terminal domain"/>
    <property type="match status" value="2"/>
</dbReference>
<evidence type="ECO:0000256" key="4">
    <source>
        <dbReference type="ARBA" id="ARBA00022958"/>
    </source>
</evidence>
<evidence type="ECO:0000313" key="10">
    <source>
        <dbReference type="Proteomes" id="UP001320209"/>
    </source>
</evidence>
<accession>A0ABN6L8B7</accession>
<keyword evidence="2" id="KW-0813">Transport</keyword>
<evidence type="ECO:0000256" key="5">
    <source>
        <dbReference type="ARBA" id="ARBA00023027"/>
    </source>
</evidence>
<dbReference type="SUPFAM" id="SSF116726">
    <property type="entry name" value="TrkA C-terminal domain-like"/>
    <property type="match status" value="1"/>
</dbReference>
<feature type="domain" description="RCK N-terminal" evidence="7">
    <location>
        <begin position="1"/>
        <end position="122"/>
    </location>
</feature>
<dbReference type="PROSITE" id="PS51202">
    <property type="entry name" value="RCK_C"/>
    <property type="match status" value="1"/>
</dbReference>
<evidence type="ECO:0000256" key="3">
    <source>
        <dbReference type="ARBA" id="ARBA00022538"/>
    </source>
</evidence>
<evidence type="ECO:0000313" key="9">
    <source>
        <dbReference type="EMBL" id="BDB96360.1"/>
    </source>
</evidence>
<proteinExistence type="predicted"/>
<dbReference type="EMBL" id="AP025225">
    <property type="protein sequence ID" value="BDB96360.1"/>
    <property type="molecule type" value="Genomic_DNA"/>
</dbReference>
<keyword evidence="3" id="KW-0633">Potassium transport</keyword>
<keyword evidence="10" id="KW-1185">Reference proteome</keyword>